<accession>A0A2P5DV34</accession>
<dbReference type="Proteomes" id="UP000237000">
    <property type="component" value="Unassembled WGS sequence"/>
</dbReference>
<comment type="caution">
    <text evidence="1">The sequence shown here is derived from an EMBL/GenBank/DDBJ whole genome shotgun (WGS) entry which is preliminary data.</text>
</comment>
<evidence type="ECO:0000313" key="1">
    <source>
        <dbReference type="EMBL" id="PON77109.1"/>
    </source>
</evidence>
<evidence type="ECO:0000313" key="2">
    <source>
        <dbReference type="Proteomes" id="UP000237000"/>
    </source>
</evidence>
<dbReference type="EMBL" id="JXTC01000247">
    <property type="protein sequence ID" value="PON77109.1"/>
    <property type="molecule type" value="Genomic_DNA"/>
</dbReference>
<organism evidence="1 2">
    <name type="scientific">Trema orientale</name>
    <name type="common">Charcoal tree</name>
    <name type="synonym">Celtis orientalis</name>
    <dbReference type="NCBI Taxonomy" id="63057"/>
    <lineage>
        <taxon>Eukaryota</taxon>
        <taxon>Viridiplantae</taxon>
        <taxon>Streptophyta</taxon>
        <taxon>Embryophyta</taxon>
        <taxon>Tracheophyta</taxon>
        <taxon>Spermatophyta</taxon>
        <taxon>Magnoliopsida</taxon>
        <taxon>eudicotyledons</taxon>
        <taxon>Gunneridae</taxon>
        <taxon>Pentapetalae</taxon>
        <taxon>rosids</taxon>
        <taxon>fabids</taxon>
        <taxon>Rosales</taxon>
        <taxon>Cannabaceae</taxon>
        <taxon>Trema</taxon>
    </lineage>
</organism>
<gene>
    <name evidence="1" type="ORF">TorRG33x02_240810</name>
</gene>
<proteinExistence type="predicted"/>
<reference evidence="2" key="1">
    <citation type="submission" date="2016-06" db="EMBL/GenBank/DDBJ databases">
        <title>Parallel loss of symbiosis genes in relatives of nitrogen-fixing non-legume Parasponia.</title>
        <authorList>
            <person name="Van Velzen R."/>
            <person name="Holmer R."/>
            <person name="Bu F."/>
            <person name="Rutten L."/>
            <person name="Van Zeijl A."/>
            <person name="Liu W."/>
            <person name="Santuari L."/>
            <person name="Cao Q."/>
            <person name="Sharma T."/>
            <person name="Shen D."/>
            <person name="Roswanjaya Y."/>
            <person name="Wardhani T."/>
            <person name="Kalhor M.S."/>
            <person name="Jansen J."/>
            <person name="Van den Hoogen J."/>
            <person name="Gungor B."/>
            <person name="Hartog M."/>
            <person name="Hontelez J."/>
            <person name="Verver J."/>
            <person name="Yang W.-C."/>
            <person name="Schijlen E."/>
            <person name="Repin R."/>
            <person name="Schilthuizen M."/>
            <person name="Schranz E."/>
            <person name="Heidstra R."/>
            <person name="Miyata K."/>
            <person name="Fedorova E."/>
            <person name="Kohlen W."/>
            <person name="Bisseling T."/>
            <person name="Smit S."/>
            <person name="Geurts R."/>
        </authorList>
    </citation>
    <scope>NUCLEOTIDE SEQUENCE [LARGE SCALE GENOMIC DNA]</scope>
    <source>
        <strain evidence="2">cv. RG33-2</strain>
    </source>
</reference>
<protein>
    <submittedName>
        <fullName evidence="1">Uncharacterized protein</fullName>
    </submittedName>
</protein>
<keyword evidence="2" id="KW-1185">Reference proteome</keyword>
<dbReference type="InParanoid" id="A0A2P5DV34"/>
<name>A0A2P5DV34_TREOI</name>
<sequence length="102" mass="11099">MPQVPIPQREQQQGDIITPIYAELAKNISTTTELVQGNSDSSVSDSDASLITLMAHLPPLQTSTSSKKTLKKKSAIGAKKLLLFSRKSFKLASSWPFVLLLS</sequence>
<dbReference type="AlphaFoldDB" id="A0A2P5DV34"/>